<dbReference type="VEuPathDB" id="TriTrypDB:LdBPK_161130.1"/>
<gene>
    <name evidence="3" type="ORF">CGC21_24825</name>
</gene>
<feature type="coiled-coil region" evidence="1">
    <location>
        <begin position="2695"/>
        <end position="2731"/>
    </location>
</feature>
<feature type="region of interest" description="Disordered" evidence="2">
    <location>
        <begin position="2644"/>
        <end position="2665"/>
    </location>
</feature>
<feature type="coiled-coil region" evidence="1">
    <location>
        <begin position="2452"/>
        <end position="2489"/>
    </location>
</feature>
<evidence type="ECO:0000256" key="2">
    <source>
        <dbReference type="SAM" id="MobiDB-lite"/>
    </source>
</evidence>
<comment type="caution">
    <text evidence="3">The sequence shown here is derived from an EMBL/GenBank/DDBJ whole genome shotgun (WGS) entry which is preliminary data.</text>
</comment>
<dbReference type="Proteomes" id="UP000318447">
    <property type="component" value="Unassembled WGS sequence"/>
</dbReference>
<feature type="region of interest" description="Disordered" evidence="2">
    <location>
        <begin position="471"/>
        <end position="490"/>
    </location>
</feature>
<feature type="region of interest" description="Disordered" evidence="2">
    <location>
        <begin position="851"/>
        <end position="884"/>
    </location>
</feature>
<feature type="region of interest" description="Disordered" evidence="2">
    <location>
        <begin position="2565"/>
        <end position="2617"/>
    </location>
</feature>
<feature type="region of interest" description="Disordered" evidence="2">
    <location>
        <begin position="746"/>
        <end position="775"/>
    </location>
</feature>
<feature type="compositionally biased region" description="Polar residues" evidence="2">
    <location>
        <begin position="1657"/>
        <end position="1674"/>
    </location>
</feature>
<feature type="region of interest" description="Disordered" evidence="2">
    <location>
        <begin position="2032"/>
        <end position="2069"/>
    </location>
</feature>
<reference evidence="4" key="1">
    <citation type="submission" date="2019-02" db="EMBL/GenBank/DDBJ databases">
        <title>FDA dAtabase for Regulatory Grade micrObial Sequences (FDA-ARGOS): Supporting development and validation of Infectious Disease Dx tests.</title>
        <authorList>
            <person name="Duncan R."/>
            <person name="Fisher C."/>
            <person name="Tallon L."/>
            <person name="Sadzewicz L."/>
            <person name="Sengamalay N."/>
            <person name="Ott S."/>
            <person name="Godinez A."/>
            <person name="Nagaraj S."/>
            <person name="Vavikolanu K."/>
            <person name="Nadendla S."/>
            <person name="Aluvathingal J."/>
            <person name="Sichtig H."/>
        </authorList>
    </citation>
    <scope>NUCLEOTIDE SEQUENCE [LARGE SCALE GENOMIC DNA]</scope>
    <source>
        <strain evidence="4">FDAARGOS_361</strain>
    </source>
</reference>
<accession>A0A504XRD3</accession>
<dbReference type="VEuPathDB" id="TriTrypDB:LdCL_160016500"/>
<feature type="compositionally biased region" description="Polar residues" evidence="2">
    <location>
        <begin position="864"/>
        <end position="878"/>
    </location>
</feature>
<dbReference type="VEuPathDB" id="TriTrypDB:LDHU3_16.1400"/>
<feature type="region of interest" description="Disordered" evidence="2">
    <location>
        <begin position="610"/>
        <end position="649"/>
    </location>
</feature>
<feature type="region of interest" description="Disordered" evidence="2">
    <location>
        <begin position="139"/>
        <end position="158"/>
    </location>
</feature>
<feature type="region of interest" description="Disordered" evidence="2">
    <location>
        <begin position="1642"/>
        <end position="1696"/>
    </location>
</feature>
<evidence type="ECO:0000313" key="3">
    <source>
        <dbReference type="EMBL" id="TPP51133.1"/>
    </source>
</evidence>
<dbReference type="VEuPathDB" id="TriTrypDB:LdBPK_161140.1"/>
<evidence type="ECO:0000313" key="4">
    <source>
        <dbReference type="Proteomes" id="UP000318447"/>
    </source>
</evidence>
<sequence length="2832" mass="296968">MLRQTASANAHPCQRIAPSTAIEEAGNACEDDNRENQNRNGANHHPRAAADVLQKRKEALAPALPSLPRHVTEGSTSLYSSFSSSVSSLEKRADAAAVANTAAVAVAPSPFSVVSHIPTRMNSGMDRAALLTRDPRLLMPPLRHNETNSTAVSPQLNGGGMDATMSSDQLHLLPIPSMTPPTDSAIGGSASAPVSTTAVDRVNGKAHASRSSRTQVHCPPTAAAALPFYSNGASDGVSLADPPVAAAVALHLLPPSFGAITAADTSHLTPATQSAGEGECLPSCFSGHRTTSSAPDFQPSSLTHVTHAALSSLGLPSEKSLATGATATSVTSEHGPAEEGSGRNGKYGDEPAPQCRMTAVLETKTTPLSALASDIHREHPRALSAPAAAMAQQRGVRRSNTHRNVLDSRCPFHGGTRGPPSVSINEALADALLIRCAASDAVADTVVPIPPLAASARQYSTDTAFRQLAARRHQVSPPPAQPPLQEPEALLPPPTTKAPMQLSASFPAGEVLSLDGTLRSCADDAALVSNMSKGSPLSTTVAFAATAGTTASAPLFDSPAGVAGEFSAMRRRAYGGVRPAPPVQQARFAKQNPPCSALSMRPDVFQHGADARAAAAPATPADGRTVSTSPQRAARTAASSQGGGVLPRDDGTAALQLVLTTSQEFLVPSDQRMGGGVPDAPPAATMEAEPERYPQALCDNPPGQAAGTASQLPHPASESVTAVLQLPVNAAASPANLVANSQALSANTSKDPVARSSAAAQQAPSPSPAPQPPTAQRELAALHVLPMPRITETARATQRHTTVSLSRSVERYPAVSGGAGEARGGAIMSPCPSAASVMSINVNTIAASPHARASAFERRDAPSTPRSTSHQRSSTSARNEPRGVARTMLSVSAAPLYSFAHVTHGEQAQTEPCRLFMCSSPPPRPPPRRAAHTAPLPVCITAASAAASSSTSSETTPLCRPVDVRDAVAEDGALSIIPATIDTAGSNASSLAASELLGVLKDWTPTQLAVSQPLPASHRAAAVVVVAPGADVEKPSTRETPPPTAANPATQAEALDTRAKVLTRTTRASDIAETAVNLRHRDARGFSAAASPAHHNCRGLRVGLQRDDRRGTVFAAETPHTSLPTHVVPVADNLLKHPTTAPPERRARGGELSSSIAPITRLPASESATATPFAWNGMTAAGARSRLQTTTATLYAAAAANVTNALPLSSGPSWERMEPLPVGHLASATPTVTPLMARTLLLHSVPAKTAGTRLAIPHCVPTPPSLPLSFQQQCTPRGAVFTSLKAASRQHPSQPAAPGRFRQPPAPTMPRQREERARNGSASGKALATPPHTLIAQQLAGGAATSTSHPGEVVWEVLPGTHSSSCDWPNPAPSCPSSVASSRLQRHQLQAGWRSGLPRSLPFVDLTRDSMPIEMLGPKPEAAMRHRPFSTELGGGDETTSGGPSRRQARPVPHQEPQAAQRSSPSPWPWWRGQHALTPGQRLSGRVQRHGDGARTGDFFVALPPNPDMVDGADNAAAPHCRPTLSSSATAVAAGGVGSAGDGGGLAPTACSIPAAPTSPRLCTAHLATTRERAGVRAGAAAAKSATSGCATAGQPLHRVAAAAPAASPGTTTAAEAATLARTCTGSGLTGVTDYYGAYQRTQQPRSTKSGPPPPSQTFRFQPSMVIGSQSPQDSGGREARGSTGTASRPGSQPVAEAGMALPDTAAAAAAGSQEPRRHYFQSGTLLQRYSDGTNAALRDCGGVKGDCGPQRAPRLTRSLLDQLQRSYAAVADASSRPRYLPIDFPLKEALVASWHDAIHHGAHSGNDPNTTPAMLQRPRPSSPSRGQCVENLHATVAATPMDTRSESPIAAQPDLPAAAQQERLYMQRCTSSSPSPVSVSPPLVVRENYGAVLRTPHPQALPFVMSSQQAQPRLLRRNLVEQPTRKHTARSSAGTAKSAPVALQEMTFAPAKILATPPSLASLEHQQTPVLTAVATVSAGPPPMPWSPKGNGPGANSGTLGLLAELTFPEKSDAAITSKLTSTPVATEALRPLSSSFEARNGDDSPSLELNPNVNSSHESGSGNTQRHDVAATSVVVSETGIAAAAAQDVTAVCTGEAMATPVEAVLPAAALPSAVATDPAVSALRAPSALEPSLIVRFPGAAPAAVAKAREQTCLEHLSPIRFTSPEPSTSARKGSSCRGRGGAAGAPGRVSGRRGSPQHLPVLRRRTPGAAIRHRRRHFSGGGGVSCKNFFFQSEGAATFGIGTVGLFASTAKPVFGPRAAKRGLSLSVHQRRTHGERGQRSVSQPAVLPSCRAAPPPTSGAAGAASAVPCYYTPACYMSRAMNGITAWEKRQEEYQQWRRENLKRSTYYRLSRPLDALGGTETETEENGILPCLYNAYAPLHGEAVDLPDSYLRTTYPDPSTFTGYAEPATGDDKGRIYPAPHASKAASGYLANPKLIVKDHHRAMQQHRVARQQARLNQEAQRLEAAERQRRDIAAQLTDCQLQEAAYLASWMEGRPRVCRARETERHARQEAEQRAVDEWNRAAQTREREVYALYASQEAAAAASHRQELRARVVAPRPCSRKGISGGHRPEQEVQSLPAAPDAEHNGAAARVPSPPSTGVPDSSGVVDCLPQAAAPPLSMVPSQAPEEKLARAARPLTPTVRPETPALPPSQVVGPTSTNFFNEVKQWTREFPSPNTVPVNGSDAAYRRAWKAELEEAQLRFNRETTQRQREDIARRVQEARERALEGSWQQAEQKRHEKRELAARRADHTQADVEAATAVRLEVWLESHRAQQQRMVQAAERYNETQFLRQQSKQREMVLRSLEEEELQQLRMMVSSASAANRG</sequence>
<keyword evidence="1" id="KW-0175">Coiled coil</keyword>
<organism evidence="3 4">
    <name type="scientific">Leishmania donovani</name>
    <dbReference type="NCBI Taxonomy" id="5661"/>
    <lineage>
        <taxon>Eukaryota</taxon>
        <taxon>Discoba</taxon>
        <taxon>Euglenozoa</taxon>
        <taxon>Kinetoplastea</taxon>
        <taxon>Metakinetoplastina</taxon>
        <taxon>Trypanosomatida</taxon>
        <taxon>Trypanosomatidae</taxon>
        <taxon>Leishmaniinae</taxon>
        <taxon>Leishmania</taxon>
    </lineage>
</organism>
<feature type="compositionally biased region" description="Pro residues" evidence="2">
    <location>
        <begin position="476"/>
        <end position="490"/>
    </location>
</feature>
<feature type="region of interest" description="Disordered" evidence="2">
    <location>
        <begin position="2163"/>
        <end position="2204"/>
    </location>
</feature>
<dbReference type="EMBL" id="RHLC01000028">
    <property type="protein sequence ID" value="TPP51133.1"/>
    <property type="molecule type" value="Genomic_DNA"/>
</dbReference>
<feature type="region of interest" description="Disordered" evidence="2">
    <location>
        <begin position="386"/>
        <end position="419"/>
    </location>
</feature>
<feature type="region of interest" description="Disordered" evidence="2">
    <location>
        <begin position="321"/>
        <end position="352"/>
    </location>
</feature>
<dbReference type="VEuPathDB" id="TriTrypDB:LDHU3_16.1390"/>
<feature type="compositionally biased region" description="Low complexity" evidence="2">
    <location>
        <begin position="2189"/>
        <end position="2198"/>
    </location>
</feature>
<protein>
    <submittedName>
        <fullName evidence="3">Uncharacterized protein</fullName>
    </submittedName>
</protein>
<evidence type="ECO:0000256" key="1">
    <source>
        <dbReference type="SAM" id="Coils"/>
    </source>
</evidence>
<proteinExistence type="predicted"/>
<feature type="region of interest" description="Disordered" evidence="2">
    <location>
        <begin position="1802"/>
        <end position="1827"/>
    </location>
</feature>
<feature type="compositionally biased region" description="Polar residues" evidence="2">
    <location>
        <begin position="2049"/>
        <end position="2066"/>
    </location>
</feature>
<feature type="region of interest" description="Disordered" evidence="2">
    <location>
        <begin position="1285"/>
        <end position="1330"/>
    </location>
</feature>
<feature type="compositionally biased region" description="Polar residues" evidence="2">
    <location>
        <begin position="147"/>
        <end position="156"/>
    </location>
</feature>
<name>A0A504XRD3_LEIDO</name>
<feature type="compositionally biased region" description="Polar residues" evidence="2">
    <location>
        <begin position="323"/>
        <end position="332"/>
    </location>
</feature>
<dbReference type="VEuPathDB" id="TriTrypDB:LdCL_160016400"/>
<feature type="region of interest" description="Disordered" evidence="2">
    <location>
        <begin position="1362"/>
        <end position="1383"/>
    </location>
</feature>
<feature type="region of interest" description="Disordered" evidence="2">
    <location>
        <begin position="1419"/>
        <end position="1489"/>
    </location>
</feature>
<feature type="region of interest" description="Disordered" evidence="2">
    <location>
        <begin position="669"/>
        <end position="716"/>
    </location>
</feature>
<feature type="compositionally biased region" description="Low complexity" evidence="2">
    <location>
        <begin position="611"/>
        <end position="625"/>
    </location>
</feature>
<feature type="compositionally biased region" description="Basic and acidic residues" evidence="2">
    <location>
        <begin position="335"/>
        <end position="349"/>
    </location>
</feature>